<evidence type="ECO:0000313" key="1">
    <source>
        <dbReference type="EMBL" id="PWB05865.1"/>
    </source>
</evidence>
<organism evidence="1 2">
    <name type="scientific">Paramuribaculum intestinale</name>
    <dbReference type="NCBI Taxonomy" id="2094151"/>
    <lineage>
        <taxon>Bacteria</taxon>
        <taxon>Pseudomonadati</taxon>
        <taxon>Bacteroidota</taxon>
        <taxon>Bacteroidia</taxon>
        <taxon>Bacteroidales</taxon>
        <taxon>Muribaculaceae</taxon>
        <taxon>Paramuribaculum</taxon>
    </lineage>
</organism>
<accession>A0A2V1IUS6</accession>
<evidence type="ECO:0000313" key="2">
    <source>
        <dbReference type="Proteomes" id="UP000244925"/>
    </source>
</evidence>
<dbReference type="InterPro" id="IPR009057">
    <property type="entry name" value="Homeodomain-like_sf"/>
</dbReference>
<dbReference type="RefSeq" id="WP_107036982.1">
    <property type="nucleotide sequence ID" value="NZ_CP098825.1"/>
</dbReference>
<sequence>MSKHREQSLRNRSDILRKCYPLVAIGSWDAIAISDIEKVIKQTRGAIAYYFKNKKTLFANILDELFFPVFALSDDEREKLSKATVSDFYNRYKTPFERVRDDLRDNYGVENPSQAIFNLFIQGSKHYDQFTSNVGELMQLEQDFMSRIVGGRVNNILDLNRVYVENIGNIFIESMNFDSN</sequence>
<dbReference type="EMBL" id="PUBV01000049">
    <property type="protein sequence ID" value="PWB05865.1"/>
    <property type="molecule type" value="Genomic_DNA"/>
</dbReference>
<dbReference type="Gene3D" id="1.10.357.10">
    <property type="entry name" value="Tetracycline Repressor, domain 2"/>
    <property type="match status" value="1"/>
</dbReference>
<dbReference type="AlphaFoldDB" id="A0A2V1IUS6"/>
<keyword evidence="2" id="KW-1185">Reference proteome</keyword>
<dbReference type="SUPFAM" id="SSF46689">
    <property type="entry name" value="Homeodomain-like"/>
    <property type="match status" value="1"/>
</dbReference>
<dbReference type="Proteomes" id="UP000244925">
    <property type="component" value="Unassembled WGS sequence"/>
</dbReference>
<comment type="caution">
    <text evidence="1">The sequence shown here is derived from an EMBL/GenBank/DDBJ whole genome shotgun (WGS) entry which is preliminary data.</text>
</comment>
<protein>
    <submittedName>
        <fullName evidence="1">TetR/AcrR family transcriptional regulator</fullName>
    </submittedName>
</protein>
<reference evidence="2" key="1">
    <citation type="submission" date="2018-02" db="EMBL/GenBank/DDBJ databases">
        <authorList>
            <person name="Clavel T."/>
            <person name="Strowig T."/>
        </authorList>
    </citation>
    <scope>NUCLEOTIDE SEQUENCE [LARGE SCALE GENOMIC DNA]</scope>
    <source>
        <strain evidence="2">DSM 100764</strain>
    </source>
</reference>
<dbReference type="GeneID" id="93423717"/>
<name>A0A2V1IUS6_9BACT</name>
<gene>
    <name evidence="1" type="ORF">C5O25_12145</name>
</gene>
<proteinExistence type="predicted"/>